<dbReference type="GO" id="GO:0140097">
    <property type="term" value="F:catalytic activity, acting on DNA"/>
    <property type="evidence" value="ECO:0007669"/>
    <property type="project" value="UniProtKB-ARBA"/>
</dbReference>
<dbReference type="Gene3D" id="2.60.120.590">
    <property type="entry name" value="Alpha-ketoglutarate-dependent dioxygenase AlkB-like"/>
    <property type="match status" value="1"/>
</dbReference>
<dbReference type="InterPro" id="IPR005123">
    <property type="entry name" value="Oxoglu/Fe-dep_dioxygenase_dom"/>
</dbReference>
<dbReference type="SUPFAM" id="SSF51197">
    <property type="entry name" value="Clavaminate synthase-like"/>
    <property type="match status" value="1"/>
</dbReference>
<evidence type="ECO:0000313" key="11">
    <source>
        <dbReference type="Proteomes" id="UP000283254"/>
    </source>
</evidence>
<dbReference type="InterPro" id="IPR032854">
    <property type="entry name" value="ALKBH3"/>
</dbReference>
<dbReference type="EMBL" id="JSAB01000206">
    <property type="protein sequence ID" value="RNF29375.1"/>
    <property type="molecule type" value="Genomic_DNA"/>
</dbReference>
<keyword evidence="8" id="KW-0234">DNA repair</keyword>
<feature type="domain" description="Fe2OG dioxygenase" evidence="9">
    <location>
        <begin position="103"/>
        <end position="200"/>
    </location>
</feature>
<dbReference type="Proteomes" id="UP000283254">
    <property type="component" value="Unassembled WGS sequence"/>
</dbReference>
<dbReference type="GO" id="GO:0032451">
    <property type="term" value="F:demethylase activity"/>
    <property type="evidence" value="ECO:0007669"/>
    <property type="project" value="UniProtKB-ARBA"/>
</dbReference>
<sequence length="200" mass="22801">MTMDLFADDSLLSPIPLEDGDLAWMPQLPLPWTNAEVMARLLRETDWREETVVVYGKRHLQPRLSAWYGDAAYTYSGLRLQPAPFTPLLDTLRTAVETATGHSFNSVLLNLYRNERDSMGMHSDDEPELGPQPAIASLSLGAARTFILKHKYNKKTVRLELTDGSLLLMRGETQKYWLHGINKMTRTLQARVNLTFRKIV</sequence>
<dbReference type="PANTHER" id="PTHR31212:SF4">
    <property type="entry name" value="ALPHA-KETOGLUTARATE-DEPENDENT DIOXYGENASE ALKB HOMOLOG 3"/>
    <property type="match status" value="1"/>
</dbReference>
<dbReference type="GO" id="GO:0006307">
    <property type="term" value="P:DNA alkylation repair"/>
    <property type="evidence" value="ECO:0007669"/>
    <property type="project" value="InterPro"/>
</dbReference>
<dbReference type="GO" id="GO:0016705">
    <property type="term" value="F:oxidoreductase activity, acting on paired donors, with incorporation or reduction of molecular oxygen"/>
    <property type="evidence" value="ECO:0007669"/>
    <property type="project" value="UniProtKB-ARBA"/>
</dbReference>
<gene>
    <name evidence="10" type="ORF">NM04_18270</name>
</gene>
<dbReference type="InterPro" id="IPR037151">
    <property type="entry name" value="AlkB-like_sf"/>
</dbReference>
<name>A0A422QHD3_9BURK</name>
<proteinExistence type="predicted"/>
<dbReference type="PANTHER" id="PTHR31212">
    <property type="entry name" value="ALPHA-KETOGLUTARATE-DEPENDENT DIOXYGENASE ALKB HOMOLOG 3"/>
    <property type="match status" value="1"/>
</dbReference>
<dbReference type="PROSITE" id="PS51471">
    <property type="entry name" value="FE2OG_OXY"/>
    <property type="match status" value="1"/>
</dbReference>
<evidence type="ECO:0000256" key="6">
    <source>
        <dbReference type="ARBA" id="ARBA00023002"/>
    </source>
</evidence>
<protein>
    <submittedName>
        <fullName evidence="10">DNA repair protein</fullName>
    </submittedName>
</protein>
<evidence type="ECO:0000313" key="10">
    <source>
        <dbReference type="EMBL" id="RNF29375.1"/>
    </source>
</evidence>
<evidence type="ECO:0000256" key="7">
    <source>
        <dbReference type="ARBA" id="ARBA00023004"/>
    </source>
</evidence>
<evidence type="ECO:0000256" key="4">
    <source>
        <dbReference type="ARBA" id="ARBA00022842"/>
    </source>
</evidence>
<dbReference type="GO" id="GO:0051213">
    <property type="term" value="F:dioxygenase activity"/>
    <property type="evidence" value="ECO:0007669"/>
    <property type="project" value="UniProtKB-KW"/>
</dbReference>
<comment type="caution">
    <text evidence="10">The sequence shown here is derived from an EMBL/GenBank/DDBJ whole genome shotgun (WGS) entry which is preliminary data.</text>
</comment>
<keyword evidence="5" id="KW-0223">Dioxygenase</keyword>
<dbReference type="GO" id="GO:0016787">
    <property type="term" value="F:hydrolase activity"/>
    <property type="evidence" value="ECO:0007669"/>
    <property type="project" value="UniProtKB-ARBA"/>
</dbReference>
<organism evidence="10 11">
    <name type="scientific">Massilia aurea</name>
    <dbReference type="NCBI Taxonomy" id="373040"/>
    <lineage>
        <taxon>Bacteria</taxon>
        <taxon>Pseudomonadati</taxon>
        <taxon>Pseudomonadota</taxon>
        <taxon>Betaproteobacteria</taxon>
        <taxon>Burkholderiales</taxon>
        <taxon>Oxalobacteraceae</taxon>
        <taxon>Telluria group</taxon>
        <taxon>Massilia</taxon>
    </lineage>
</organism>
<evidence type="ECO:0000256" key="5">
    <source>
        <dbReference type="ARBA" id="ARBA00022964"/>
    </source>
</evidence>
<accession>A0A422QHD3</accession>
<evidence type="ECO:0000256" key="1">
    <source>
        <dbReference type="ARBA" id="ARBA00001954"/>
    </source>
</evidence>
<comment type="cofactor">
    <cofactor evidence="1">
        <name>Fe(2+)</name>
        <dbReference type="ChEBI" id="CHEBI:29033"/>
    </cofactor>
</comment>
<reference evidence="10" key="1">
    <citation type="submission" date="2014-10" db="EMBL/GenBank/DDBJ databases">
        <title>Massilia sp. genome.</title>
        <authorList>
            <person name="Xu B."/>
            <person name="Dai L."/>
            <person name="Huang Z."/>
        </authorList>
    </citation>
    <scope>NUCLEOTIDE SEQUENCE [LARGE SCALE GENOMIC DNA]</scope>
    <source>
        <strain evidence="10">CFS-1</strain>
    </source>
</reference>
<keyword evidence="6" id="KW-0560">Oxidoreductase</keyword>
<dbReference type="InterPro" id="IPR027450">
    <property type="entry name" value="AlkB-like"/>
</dbReference>
<keyword evidence="2" id="KW-0479">Metal-binding</keyword>
<keyword evidence="4" id="KW-0460">Magnesium</keyword>
<keyword evidence="7" id="KW-0408">Iron</keyword>
<evidence type="ECO:0000259" key="9">
    <source>
        <dbReference type="PROSITE" id="PS51471"/>
    </source>
</evidence>
<dbReference type="GO" id="GO:0046872">
    <property type="term" value="F:metal ion binding"/>
    <property type="evidence" value="ECO:0007669"/>
    <property type="project" value="UniProtKB-KW"/>
</dbReference>
<dbReference type="AlphaFoldDB" id="A0A422QHD3"/>
<dbReference type="FunFam" id="2.60.120.590:FF:000004">
    <property type="entry name" value="DNA oxidative demethylase ALKBH2"/>
    <property type="match status" value="1"/>
</dbReference>
<keyword evidence="3" id="KW-0227">DNA damage</keyword>
<keyword evidence="11" id="KW-1185">Reference proteome</keyword>
<evidence type="ECO:0000256" key="2">
    <source>
        <dbReference type="ARBA" id="ARBA00022723"/>
    </source>
</evidence>
<dbReference type="Pfam" id="PF13532">
    <property type="entry name" value="2OG-FeII_Oxy_2"/>
    <property type="match status" value="1"/>
</dbReference>
<evidence type="ECO:0000256" key="3">
    <source>
        <dbReference type="ARBA" id="ARBA00022763"/>
    </source>
</evidence>
<evidence type="ECO:0000256" key="8">
    <source>
        <dbReference type="ARBA" id="ARBA00023204"/>
    </source>
</evidence>